<dbReference type="Gene3D" id="3.40.50.300">
    <property type="entry name" value="P-loop containing nucleotide triphosphate hydrolases"/>
    <property type="match status" value="1"/>
</dbReference>
<comment type="subcellular location">
    <subcellularLocation>
        <location evidence="1">Cell membrane</location>
        <topology evidence="1">Peripheral membrane protein</topology>
    </subcellularLocation>
</comment>
<dbReference type="OrthoDB" id="9784332at2"/>
<evidence type="ECO:0000256" key="1">
    <source>
        <dbReference type="ARBA" id="ARBA00004202"/>
    </source>
</evidence>
<dbReference type="PROSITE" id="PS50893">
    <property type="entry name" value="ABC_TRANSPORTER_2"/>
    <property type="match status" value="1"/>
</dbReference>
<dbReference type="SMART" id="SM00382">
    <property type="entry name" value="AAA"/>
    <property type="match status" value="1"/>
</dbReference>
<feature type="domain" description="ABC transporter" evidence="9">
    <location>
        <begin position="4"/>
        <end position="239"/>
    </location>
</feature>
<proteinExistence type="inferred from homology"/>
<sequence length="270" mass="30455">MEAVELIDVHFQYTEDDPFVLQALDASIHPGEWIAVIGPNGSGKSTLSRLFNGLLFPTLGEVSINGRNTQVEEKLTTIRREVGMVFQNPDHQFVAPTVRDDIAFGMENAGVEREEMKDRIAQVSRLTGIDHLLETEPHRLSGGQKQRVAIAGVLALQPRIMVLDEATSMLDPAGRKEVMTTMSDLHQKEGITIISVTHRLHEALMADRIWYMEEGRIVFDLKAKELLEQLERLENKNIPLPYALKLLQELKRLPLEMSFVENVIKGGFHV</sequence>
<dbReference type="InterPro" id="IPR027417">
    <property type="entry name" value="P-loop_NTPase"/>
</dbReference>
<dbReference type="EMBL" id="RBVX01000109">
    <property type="protein sequence ID" value="RSL28983.1"/>
    <property type="molecule type" value="Genomic_DNA"/>
</dbReference>
<evidence type="ECO:0000256" key="7">
    <source>
        <dbReference type="ARBA" id="ARBA00022967"/>
    </source>
</evidence>
<dbReference type="GO" id="GO:0016887">
    <property type="term" value="F:ATP hydrolysis activity"/>
    <property type="evidence" value="ECO:0007669"/>
    <property type="project" value="InterPro"/>
</dbReference>
<evidence type="ECO:0000256" key="2">
    <source>
        <dbReference type="ARBA" id="ARBA00005417"/>
    </source>
</evidence>
<dbReference type="AlphaFoldDB" id="A0A428MSM8"/>
<keyword evidence="6" id="KW-0067">ATP-binding</keyword>
<dbReference type="NCBIfam" id="TIGR04520">
    <property type="entry name" value="ECF_ATPase_1"/>
    <property type="match status" value="1"/>
</dbReference>
<dbReference type="FunFam" id="3.40.50.300:FF:000224">
    <property type="entry name" value="Energy-coupling factor transporter ATP-binding protein EcfA"/>
    <property type="match status" value="1"/>
</dbReference>
<dbReference type="GO" id="GO:0005524">
    <property type="term" value="F:ATP binding"/>
    <property type="evidence" value="ECO:0007669"/>
    <property type="project" value="UniProtKB-KW"/>
</dbReference>
<dbReference type="CDD" id="cd03225">
    <property type="entry name" value="ABC_cobalt_CbiO_domain1"/>
    <property type="match status" value="1"/>
</dbReference>
<dbReference type="GO" id="GO:0015087">
    <property type="term" value="F:cobalt ion transmembrane transporter activity"/>
    <property type="evidence" value="ECO:0007669"/>
    <property type="project" value="UniProtKB-ARBA"/>
</dbReference>
<dbReference type="InterPro" id="IPR050095">
    <property type="entry name" value="ECF_ABC_transporter_ATP-bd"/>
</dbReference>
<keyword evidence="11" id="KW-1185">Reference proteome</keyword>
<dbReference type="InterPro" id="IPR003593">
    <property type="entry name" value="AAA+_ATPase"/>
</dbReference>
<dbReference type="PANTHER" id="PTHR43553">
    <property type="entry name" value="HEAVY METAL TRANSPORTER"/>
    <property type="match status" value="1"/>
</dbReference>
<dbReference type="Pfam" id="PF00005">
    <property type="entry name" value="ABC_tran"/>
    <property type="match status" value="1"/>
</dbReference>
<evidence type="ECO:0000256" key="8">
    <source>
        <dbReference type="ARBA" id="ARBA00023136"/>
    </source>
</evidence>
<gene>
    <name evidence="10" type="ORF">D7Z54_33650</name>
</gene>
<dbReference type="InterPro" id="IPR015856">
    <property type="entry name" value="ABC_transpr_CbiO/EcfA_su"/>
</dbReference>
<name>A0A428MSM8_9BACI</name>
<comment type="caution">
    <text evidence="10">The sequence shown here is derived from an EMBL/GenBank/DDBJ whole genome shotgun (WGS) entry which is preliminary data.</text>
</comment>
<comment type="similarity">
    <text evidence="2">Belongs to the ABC transporter superfamily.</text>
</comment>
<evidence type="ECO:0000259" key="9">
    <source>
        <dbReference type="PROSITE" id="PS50893"/>
    </source>
</evidence>
<dbReference type="SUPFAM" id="SSF52540">
    <property type="entry name" value="P-loop containing nucleoside triphosphate hydrolases"/>
    <property type="match status" value="1"/>
</dbReference>
<dbReference type="PANTHER" id="PTHR43553:SF24">
    <property type="entry name" value="ENERGY-COUPLING FACTOR TRANSPORTER ATP-BINDING PROTEIN ECFA1"/>
    <property type="match status" value="1"/>
</dbReference>
<evidence type="ECO:0000313" key="10">
    <source>
        <dbReference type="EMBL" id="RSL28983.1"/>
    </source>
</evidence>
<evidence type="ECO:0000256" key="5">
    <source>
        <dbReference type="ARBA" id="ARBA00022741"/>
    </source>
</evidence>
<dbReference type="InterPro" id="IPR003439">
    <property type="entry name" value="ABC_transporter-like_ATP-bd"/>
</dbReference>
<accession>A0A428MSM8</accession>
<evidence type="ECO:0000256" key="4">
    <source>
        <dbReference type="ARBA" id="ARBA00022475"/>
    </source>
</evidence>
<evidence type="ECO:0000313" key="11">
    <source>
        <dbReference type="Proteomes" id="UP000275076"/>
    </source>
</evidence>
<keyword evidence="5" id="KW-0547">Nucleotide-binding</keyword>
<dbReference type="InterPro" id="IPR030947">
    <property type="entry name" value="EcfA_1"/>
</dbReference>
<organism evidence="10 11">
    <name type="scientific">Salibacterium salarium</name>
    <dbReference type="NCBI Taxonomy" id="284579"/>
    <lineage>
        <taxon>Bacteria</taxon>
        <taxon>Bacillati</taxon>
        <taxon>Bacillota</taxon>
        <taxon>Bacilli</taxon>
        <taxon>Bacillales</taxon>
        <taxon>Bacillaceae</taxon>
    </lineage>
</organism>
<evidence type="ECO:0000256" key="3">
    <source>
        <dbReference type="ARBA" id="ARBA00022448"/>
    </source>
</evidence>
<dbReference type="GO" id="GO:0043190">
    <property type="term" value="C:ATP-binding cassette (ABC) transporter complex"/>
    <property type="evidence" value="ECO:0007669"/>
    <property type="project" value="TreeGrafter"/>
</dbReference>
<keyword evidence="8" id="KW-0472">Membrane</keyword>
<reference evidence="10 11" key="1">
    <citation type="submission" date="2018-10" db="EMBL/GenBank/DDBJ databases">
        <title>Draft genome sequence of Bacillus salarius IM0101, isolated from a hypersaline soil in Inner Mongolia, China.</title>
        <authorList>
            <person name="Yamprayoonswat W."/>
            <person name="Boonvisut S."/>
            <person name="Jumpathong W."/>
            <person name="Sittihan S."/>
            <person name="Ruangsuj P."/>
            <person name="Wanthongcharoen S."/>
            <person name="Thongpramul N."/>
            <person name="Pimmason S."/>
            <person name="Yu B."/>
            <person name="Yasawong M."/>
        </authorList>
    </citation>
    <scope>NUCLEOTIDE SEQUENCE [LARGE SCALE GENOMIC DNA]</scope>
    <source>
        <strain evidence="10 11">IM0101</strain>
    </source>
</reference>
<dbReference type="PROSITE" id="PS00211">
    <property type="entry name" value="ABC_TRANSPORTER_1"/>
    <property type="match status" value="1"/>
</dbReference>
<protein>
    <submittedName>
        <fullName evidence="10">Energy-coupling factor transporter ATPase</fullName>
    </submittedName>
</protein>
<keyword evidence="3" id="KW-0813">Transport</keyword>
<dbReference type="InterPro" id="IPR017871">
    <property type="entry name" value="ABC_transporter-like_CS"/>
</dbReference>
<dbReference type="Proteomes" id="UP000275076">
    <property type="component" value="Unassembled WGS sequence"/>
</dbReference>
<keyword evidence="7" id="KW-1278">Translocase</keyword>
<keyword evidence="4" id="KW-1003">Cell membrane</keyword>
<evidence type="ECO:0000256" key="6">
    <source>
        <dbReference type="ARBA" id="ARBA00022840"/>
    </source>
</evidence>
<dbReference type="GO" id="GO:0042626">
    <property type="term" value="F:ATPase-coupled transmembrane transporter activity"/>
    <property type="evidence" value="ECO:0007669"/>
    <property type="project" value="TreeGrafter"/>
</dbReference>